<gene>
    <name evidence="1" type="ORF">ZHD862_LOCUS30163</name>
</gene>
<accession>A0A815GQP8</accession>
<proteinExistence type="predicted"/>
<organism evidence="1 2">
    <name type="scientific">Rotaria sordida</name>
    <dbReference type="NCBI Taxonomy" id="392033"/>
    <lineage>
        <taxon>Eukaryota</taxon>
        <taxon>Metazoa</taxon>
        <taxon>Spiralia</taxon>
        <taxon>Gnathifera</taxon>
        <taxon>Rotifera</taxon>
        <taxon>Eurotatoria</taxon>
        <taxon>Bdelloidea</taxon>
        <taxon>Philodinida</taxon>
        <taxon>Philodinidae</taxon>
        <taxon>Rotaria</taxon>
    </lineage>
</organism>
<sequence length="88" mass="10217">MTITSALFQPIVDKSKFDSVRTHLSSDECSQLKPDVVHLSLLFAKTLLDKCKCYFNGKTDSYFSDIMYKILHIITSIINYQQQKNNFF</sequence>
<evidence type="ECO:0000313" key="1">
    <source>
        <dbReference type="EMBL" id="CAF1343340.1"/>
    </source>
</evidence>
<dbReference type="AlphaFoldDB" id="A0A815GQP8"/>
<reference evidence="1" key="1">
    <citation type="submission" date="2021-02" db="EMBL/GenBank/DDBJ databases">
        <authorList>
            <person name="Nowell W R."/>
        </authorList>
    </citation>
    <scope>NUCLEOTIDE SEQUENCE</scope>
</reference>
<evidence type="ECO:0000313" key="2">
    <source>
        <dbReference type="Proteomes" id="UP000663864"/>
    </source>
</evidence>
<dbReference type="EMBL" id="CAJNOT010002786">
    <property type="protein sequence ID" value="CAF1343340.1"/>
    <property type="molecule type" value="Genomic_DNA"/>
</dbReference>
<name>A0A815GQP8_9BILA</name>
<dbReference type="Proteomes" id="UP000663864">
    <property type="component" value="Unassembled WGS sequence"/>
</dbReference>
<protein>
    <submittedName>
        <fullName evidence="1">Uncharacterized protein</fullName>
    </submittedName>
</protein>
<comment type="caution">
    <text evidence="1">The sequence shown here is derived from an EMBL/GenBank/DDBJ whole genome shotgun (WGS) entry which is preliminary data.</text>
</comment>